<name>A0A0A8Y1B3_ARUDO</name>
<organism evidence="2">
    <name type="scientific">Arundo donax</name>
    <name type="common">Giant reed</name>
    <name type="synonym">Donax arundinaceus</name>
    <dbReference type="NCBI Taxonomy" id="35708"/>
    <lineage>
        <taxon>Eukaryota</taxon>
        <taxon>Viridiplantae</taxon>
        <taxon>Streptophyta</taxon>
        <taxon>Embryophyta</taxon>
        <taxon>Tracheophyta</taxon>
        <taxon>Spermatophyta</taxon>
        <taxon>Magnoliopsida</taxon>
        <taxon>Liliopsida</taxon>
        <taxon>Poales</taxon>
        <taxon>Poaceae</taxon>
        <taxon>PACMAD clade</taxon>
        <taxon>Arundinoideae</taxon>
        <taxon>Arundineae</taxon>
        <taxon>Arundo</taxon>
    </lineage>
</organism>
<reference evidence="2" key="2">
    <citation type="journal article" date="2015" name="Data Brief">
        <title>Shoot transcriptome of the giant reed, Arundo donax.</title>
        <authorList>
            <person name="Barrero R.A."/>
            <person name="Guerrero F.D."/>
            <person name="Moolhuijzen P."/>
            <person name="Goolsby J.A."/>
            <person name="Tidwell J."/>
            <person name="Bellgard S.E."/>
            <person name="Bellgard M.I."/>
        </authorList>
    </citation>
    <scope>NUCLEOTIDE SEQUENCE</scope>
    <source>
        <tissue evidence="2">Shoot tissue taken approximately 20 cm above the soil surface</tissue>
    </source>
</reference>
<sequence>MSCMSRVGATNSAKPGFGSGRQHTRRPRPPTNMVALGNMMLVILLS</sequence>
<evidence type="ECO:0000313" key="2">
    <source>
        <dbReference type="EMBL" id="JAD18825.1"/>
    </source>
</evidence>
<feature type="region of interest" description="Disordered" evidence="1">
    <location>
        <begin position="1"/>
        <end position="32"/>
    </location>
</feature>
<accession>A0A0A8Y1B3</accession>
<dbReference type="AlphaFoldDB" id="A0A0A8Y1B3"/>
<reference evidence="2" key="1">
    <citation type="submission" date="2014-09" db="EMBL/GenBank/DDBJ databases">
        <authorList>
            <person name="Magalhaes I.L.F."/>
            <person name="Oliveira U."/>
            <person name="Santos F.R."/>
            <person name="Vidigal T.H.D.A."/>
            <person name="Brescovit A.D."/>
            <person name="Santos A.J."/>
        </authorList>
    </citation>
    <scope>NUCLEOTIDE SEQUENCE</scope>
    <source>
        <tissue evidence="2">Shoot tissue taken approximately 20 cm above the soil surface</tissue>
    </source>
</reference>
<dbReference type="EMBL" id="GBRH01279070">
    <property type="protein sequence ID" value="JAD18825.1"/>
    <property type="molecule type" value="Transcribed_RNA"/>
</dbReference>
<proteinExistence type="predicted"/>
<protein>
    <submittedName>
        <fullName evidence="2">Uncharacterized protein</fullName>
    </submittedName>
</protein>
<evidence type="ECO:0000256" key="1">
    <source>
        <dbReference type="SAM" id="MobiDB-lite"/>
    </source>
</evidence>